<organism evidence="1 2">
    <name type="scientific">Brucella lupini</name>
    <dbReference type="NCBI Taxonomy" id="255457"/>
    <lineage>
        <taxon>Bacteria</taxon>
        <taxon>Pseudomonadati</taxon>
        <taxon>Pseudomonadota</taxon>
        <taxon>Alphaproteobacteria</taxon>
        <taxon>Hyphomicrobiales</taxon>
        <taxon>Brucellaceae</taxon>
        <taxon>Brucella/Ochrobactrum group</taxon>
        <taxon>Brucella</taxon>
    </lineage>
</organism>
<name>A0A256GT46_9HYPH</name>
<accession>A0A256GT46</accession>
<gene>
    <name evidence="1" type="ORF">CES86_1980</name>
</gene>
<evidence type="ECO:0000313" key="1">
    <source>
        <dbReference type="EMBL" id="OYR30299.1"/>
    </source>
</evidence>
<reference evidence="1 2" key="1">
    <citation type="submission" date="2017-07" db="EMBL/GenBank/DDBJ databases">
        <title>Draft genome of Ochrobactrum lupini type strain LUP21.</title>
        <authorList>
            <person name="Krzyzanowska D.M."/>
            <person name="Jafra S."/>
        </authorList>
    </citation>
    <scope>NUCLEOTIDE SEQUENCE [LARGE SCALE GENOMIC DNA]</scope>
    <source>
        <strain evidence="1 2">LUP21</strain>
    </source>
</reference>
<dbReference type="EMBL" id="NNRN01000045">
    <property type="protein sequence ID" value="OYR30299.1"/>
    <property type="molecule type" value="Genomic_DNA"/>
</dbReference>
<protein>
    <submittedName>
        <fullName evidence="1">Uncharacterized protein</fullName>
    </submittedName>
</protein>
<sequence>MPAVLGRDISMSDLAFLAEILIAQYHAVCSNYRVKRDFCDARSRWREGPAAG</sequence>
<evidence type="ECO:0000313" key="2">
    <source>
        <dbReference type="Proteomes" id="UP000216363"/>
    </source>
</evidence>
<dbReference type="Proteomes" id="UP000216363">
    <property type="component" value="Unassembled WGS sequence"/>
</dbReference>
<proteinExistence type="predicted"/>
<comment type="caution">
    <text evidence="1">The sequence shown here is derived from an EMBL/GenBank/DDBJ whole genome shotgun (WGS) entry which is preliminary data.</text>
</comment>
<dbReference type="AlphaFoldDB" id="A0A256GT46"/>